<name>A0ABQ2S9L1_9DEIO</name>
<reference evidence="3" key="1">
    <citation type="journal article" date="2019" name="Int. J. Syst. Evol. Microbiol.">
        <title>The Global Catalogue of Microorganisms (GCM) 10K type strain sequencing project: providing services to taxonomists for standard genome sequencing and annotation.</title>
        <authorList>
            <consortium name="The Broad Institute Genomics Platform"/>
            <consortium name="The Broad Institute Genome Sequencing Center for Infectious Disease"/>
            <person name="Wu L."/>
            <person name="Ma J."/>
        </authorList>
    </citation>
    <scope>NUCLEOTIDE SEQUENCE [LARGE SCALE GENOMIC DNA]</scope>
    <source>
        <strain evidence="3">JCM 31405</strain>
    </source>
</reference>
<dbReference type="Proteomes" id="UP000644548">
    <property type="component" value="Unassembled WGS sequence"/>
</dbReference>
<comment type="caution">
    <text evidence="2">The sequence shown here is derived from an EMBL/GenBank/DDBJ whole genome shotgun (WGS) entry which is preliminary data.</text>
</comment>
<accession>A0ABQ2S9L1</accession>
<sequence>MGATPRCAARHAPSASSAPVTTSLFWHQFVISPPYTRTQDTRVPYTPGMPESPHRTPRFRPPWWQVILVIFIVILWAISLWPNG</sequence>
<keyword evidence="1" id="KW-1133">Transmembrane helix</keyword>
<evidence type="ECO:0000313" key="3">
    <source>
        <dbReference type="Proteomes" id="UP000644548"/>
    </source>
</evidence>
<dbReference type="EMBL" id="BMQN01000040">
    <property type="protein sequence ID" value="GGS11901.1"/>
    <property type="molecule type" value="Genomic_DNA"/>
</dbReference>
<feature type="transmembrane region" description="Helical" evidence="1">
    <location>
        <begin position="63"/>
        <end position="81"/>
    </location>
</feature>
<evidence type="ECO:0000313" key="2">
    <source>
        <dbReference type="EMBL" id="GGS11901.1"/>
    </source>
</evidence>
<evidence type="ECO:0000256" key="1">
    <source>
        <dbReference type="SAM" id="Phobius"/>
    </source>
</evidence>
<organism evidence="2 3">
    <name type="scientific">Deinococcus sedimenti</name>
    <dbReference type="NCBI Taxonomy" id="1867090"/>
    <lineage>
        <taxon>Bacteria</taxon>
        <taxon>Thermotogati</taxon>
        <taxon>Deinococcota</taxon>
        <taxon>Deinococci</taxon>
        <taxon>Deinococcales</taxon>
        <taxon>Deinococcaceae</taxon>
        <taxon>Deinococcus</taxon>
    </lineage>
</organism>
<keyword evidence="3" id="KW-1185">Reference proteome</keyword>
<proteinExistence type="predicted"/>
<gene>
    <name evidence="2" type="ORF">GCM10008960_42140</name>
</gene>
<protein>
    <submittedName>
        <fullName evidence="2">Uncharacterized protein</fullName>
    </submittedName>
</protein>
<keyword evidence="1" id="KW-0472">Membrane</keyword>
<keyword evidence="1" id="KW-0812">Transmembrane</keyword>